<organism evidence="3 4">
    <name type="scientific">Thermosipho affectus</name>
    <dbReference type="NCBI Taxonomy" id="660294"/>
    <lineage>
        <taxon>Bacteria</taxon>
        <taxon>Thermotogati</taxon>
        <taxon>Thermotogota</taxon>
        <taxon>Thermotogae</taxon>
        <taxon>Thermotogales</taxon>
        <taxon>Fervidobacteriaceae</taxon>
        <taxon>Thermosipho</taxon>
    </lineage>
</organism>
<dbReference type="GO" id="GO:0005840">
    <property type="term" value="C:ribosome"/>
    <property type="evidence" value="ECO:0007669"/>
    <property type="project" value="UniProtKB-KW"/>
</dbReference>
<dbReference type="InterPro" id="IPR050574">
    <property type="entry name" value="HPF/YfiA_ribosome-assoc"/>
</dbReference>
<reference evidence="3 4" key="1">
    <citation type="submission" date="2015-06" db="EMBL/GenBank/DDBJ databases">
        <title>Genome sequencing of Thermotogales isolates from hydrothermal vents.</title>
        <authorList>
            <person name="Haverkamp T.H."/>
            <person name="Kublanov I.V."/>
            <person name="Nesbo C.L."/>
        </authorList>
    </citation>
    <scope>NUCLEOTIDE SEQUENCE [LARGE SCALE GENOMIC DNA]</scope>
    <source>
        <strain evidence="4">ik275mar</strain>
    </source>
</reference>
<protein>
    <submittedName>
        <fullName evidence="3">30S ribosomal protein S30</fullName>
    </submittedName>
</protein>
<evidence type="ECO:0000259" key="2">
    <source>
        <dbReference type="Pfam" id="PF16321"/>
    </source>
</evidence>
<dbReference type="Gene3D" id="3.30.505.50">
    <property type="entry name" value="Sigma 54 modulation/S30EA ribosomal protein, C-terminal domain"/>
    <property type="match status" value="1"/>
</dbReference>
<name>A0ABX3IK92_9BACT</name>
<keyword evidence="3" id="KW-0689">Ribosomal protein</keyword>
<proteinExistence type="predicted"/>
<dbReference type="EMBL" id="LBFC01000007">
    <property type="protein sequence ID" value="ONN27624.1"/>
    <property type="molecule type" value="Genomic_DNA"/>
</dbReference>
<dbReference type="InterPro" id="IPR003489">
    <property type="entry name" value="RHF/RaiA"/>
</dbReference>
<dbReference type="RefSeq" id="WP_075665493.1">
    <property type="nucleotide sequence ID" value="NZ_LBFC01000007.1"/>
</dbReference>
<dbReference type="SUPFAM" id="SSF69754">
    <property type="entry name" value="Ribosome binding protein Y (YfiA homologue)"/>
    <property type="match status" value="1"/>
</dbReference>
<accession>A0ABX3IK92</accession>
<comment type="caution">
    <text evidence="3">The sequence shown here is derived from an EMBL/GenBank/DDBJ whole genome shotgun (WGS) entry which is preliminary data.</text>
</comment>
<dbReference type="Gene3D" id="3.30.160.100">
    <property type="entry name" value="Ribosome hibernation promotion factor-like"/>
    <property type="match status" value="1"/>
</dbReference>
<dbReference type="InterPro" id="IPR032528">
    <property type="entry name" value="Ribosom_S30AE_C"/>
</dbReference>
<dbReference type="NCBIfam" id="TIGR00741">
    <property type="entry name" value="yfiA"/>
    <property type="match status" value="1"/>
</dbReference>
<gene>
    <name evidence="3" type="ORF">XJ44_02510</name>
</gene>
<evidence type="ECO:0000313" key="3">
    <source>
        <dbReference type="EMBL" id="ONN27624.1"/>
    </source>
</evidence>
<sequence length="176" mass="20819">MDFRVSTKGVEITDAIKNYLEKRLEKVDRVIEDNVHLDIKFEKDSSEYVGKIMVHYLGKDIIVSEKSMDIYNLIDILTDSFEKKIKREKDYVRPTHKANNKGLGEIFKDEMPEGEKDEKISNVKRVNLMITSLEEAIAQMEVMNHEFFVFRNMETNEINMLLRLKNGKFILYEFQE</sequence>
<keyword evidence="3" id="KW-0687">Ribonucleoprotein</keyword>
<dbReference type="PANTHER" id="PTHR33231">
    <property type="entry name" value="30S RIBOSOMAL PROTEIN"/>
    <property type="match status" value="1"/>
</dbReference>
<dbReference type="InterPro" id="IPR036567">
    <property type="entry name" value="RHF-like"/>
</dbReference>
<keyword evidence="1" id="KW-0810">Translation regulation</keyword>
<feature type="domain" description="Sigma 54 modulation/S30EA ribosomal protein C-terminal" evidence="2">
    <location>
        <begin position="116"/>
        <end position="169"/>
    </location>
</feature>
<evidence type="ECO:0000256" key="1">
    <source>
        <dbReference type="ARBA" id="ARBA00022845"/>
    </source>
</evidence>
<dbReference type="Pfam" id="PF16321">
    <property type="entry name" value="Ribosom_S30AE_C"/>
    <property type="match status" value="1"/>
</dbReference>
<dbReference type="InterPro" id="IPR038416">
    <property type="entry name" value="Ribosom_S30AE_C_sf"/>
</dbReference>
<evidence type="ECO:0000313" key="4">
    <source>
        <dbReference type="Proteomes" id="UP000242616"/>
    </source>
</evidence>
<keyword evidence="4" id="KW-1185">Reference proteome</keyword>
<dbReference type="Proteomes" id="UP000242616">
    <property type="component" value="Unassembled WGS sequence"/>
</dbReference>
<dbReference type="Pfam" id="PF02482">
    <property type="entry name" value="Ribosomal_S30AE"/>
    <property type="match status" value="1"/>
</dbReference>
<dbReference type="PANTHER" id="PTHR33231:SF1">
    <property type="entry name" value="30S RIBOSOMAL PROTEIN"/>
    <property type="match status" value="1"/>
</dbReference>